<protein>
    <submittedName>
        <fullName evidence="2">Uncharacterized protein</fullName>
    </submittedName>
</protein>
<dbReference type="RefSeq" id="WP_151667319.1">
    <property type="nucleotide sequence ID" value="NZ_WBVO01000005.1"/>
</dbReference>
<accession>A0A6N6RKI0</accession>
<feature type="transmembrane region" description="Helical" evidence="1">
    <location>
        <begin position="182"/>
        <end position="202"/>
    </location>
</feature>
<name>A0A6N6RKI0_9FLAO</name>
<organism evidence="2 3">
    <name type="scientific">Phaeocystidibacter luteus</name>
    <dbReference type="NCBI Taxonomy" id="911197"/>
    <lineage>
        <taxon>Bacteria</taxon>
        <taxon>Pseudomonadati</taxon>
        <taxon>Bacteroidota</taxon>
        <taxon>Flavobacteriia</taxon>
        <taxon>Flavobacteriales</taxon>
        <taxon>Phaeocystidibacteraceae</taxon>
        <taxon>Phaeocystidibacter</taxon>
    </lineage>
</organism>
<evidence type="ECO:0000313" key="2">
    <source>
        <dbReference type="EMBL" id="KAB2810175.1"/>
    </source>
</evidence>
<keyword evidence="1" id="KW-0472">Membrane</keyword>
<dbReference type="Proteomes" id="UP000468650">
    <property type="component" value="Unassembled WGS sequence"/>
</dbReference>
<proteinExistence type="predicted"/>
<keyword evidence="3" id="KW-1185">Reference proteome</keyword>
<evidence type="ECO:0000256" key="1">
    <source>
        <dbReference type="SAM" id="Phobius"/>
    </source>
</evidence>
<dbReference type="EMBL" id="WBVO01000005">
    <property type="protein sequence ID" value="KAB2810175.1"/>
    <property type="molecule type" value="Genomic_DNA"/>
</dbReference>
<keyword evidence="1" id="KW-1133">Transmembrane helix</keyword>
<feature type="transmembrane region" description="Helical" evidence="1">
    <location>
        <begin position="63"/>
        <end position="82"/>
    </location>
</feature>
<dbReference type="AlphaFoldDB" id="A0A6N6RKI0"/>
<feature type="transmembrane region" description="Helical" evidence="1">
    <location>
        <begin position="88"/>
        <end position="110"/>
    </location>
</feature>
<keyword evidence="1" id="KW-0812">Transmembrane</keyword>
<evidence type="ECO:0000313" key="3">
    <source>
        <dbReference type="Proteomes" id="UP000468650"/>
    </source>
</evidence>
<comment type="caution">
    <text evidence="2">The sequence shown here is derived from an EMBL/GenBank/DDBJ whole genome shotgun (WGS) entry which is preliminary data.</text>
</comment>
<reference evidence="2 3" key="1">
    <citation type="submission" date="2019-09" db="EMBL/GenBank/DDBJ databases">
        <title>Genomes of family Cryomorphaceae.</title>
        <authorList>
            <person name="Bowman J.P."/>
        </authorList>
    </citation>
    <scope>NUCLEOTIDE SEQUENCE [LARGE SCALE GENOMIC DNA]</scope>
    <source>
        <strain evidence="2 3">LMG 25704</strain>
    </source>
</reference>
<feature type="transmembrane region" description="Helical" evidence="1">
    <location>
        <begin position="38"/>
        <end position="56"/>
    </location>
</feature>
<gene>
    <name evidence="2" type="ORF">F8C67_08045</name>
</gene>
<sequence>MSATQLRKASLLLPFFLLSGVLLIGVQSTWMNNPRMDLAISIDLLVLVPLSWFLLIRKREIPNITVVPITVLSLILGFVLLRPEDQTYLHYFESFVLPFVELGVVGFILWKVVQIRKALKANADTTSDFFDSLLMAVSDILPRPVVRPFALEIAVFYYAFRFKKAKPIEGSFTYHRESGVTALYGALVFIILVETAVLHILLERWSPLTAWILTGISLYTAIQFLAYARSLSARPIRLHNNSVKLNYGIVASAEVDIQNIERIETTSSDLPEDGSVVKLGLLGALESHNVILHFAEPVEMIRLYGTRVSTTAIALYLDKPDEFKAAISS</sequence>
<feature type="transmembrane region" description="Helical" evidence="1">
    <location>
        <begin position="208"/>
        <end position="228"/>
    </location>
</feature>
<dbReference type="OrthoDB" id="979693at2"/>